<dbReference type="InterPro" id="IPR019096">
    <property type="entry name" value="YopX_protein"/>
</dbReference>
<dbReference type="AlphaFoldDB" id="A0A134AJS4"/>
<keyword evidence="3" id="KW-1185">Reference proteome</keyword>
<dbReference type="PATRIC" id="fig|157687.3.peg.845"/>
<protein>
    <recommendedName>
        <fullName evidence="1">YopX protein domain-containing protein</fullName>
    </recommendedName>
</protein>
<accession>A0A134AJS4</accession>
<reference evidence="3" key="1">
    <citation type="submission" date="2016-01" db="EMBL/GenBank/DDBJ databases">
        <authorList>
            <person name="Mitreva M."/>
            <person name="Pepin K.H."/>
            <person name="Mihindukulasuriya K.A."/>
            <person name="Fulton R."/>
            <person name="Fronick C."/>
            <person name="O'Laughlin M."/>
            <person name="Miner T."/>
            <person name="Herter B."/>
            <person name="Rosa B.A."/>
            <person name="Cordes M."/>
            <person name="Tomlinson C."/>
            <person name="Wollam A."/>
            <person name="Palsikar V.B."/>
            <person name="Mardis E.R."/>
            <person name="Wilson R.K."/>
        </authorList>
    </citation>
    <scope>NUCLEOTIDE SEQUENCE [LARGE SCALE GENOMIC DNA]</scope>
    <source>
        <strain evidence="3">KA00185</strain>
    </source>
</reference>
<organism evidence="2 3">
    <name type="scientific">Leptotrichia wadei</name>
    <dbReference type="NCBI Taxonomy" id="157687"/>
    <lineage>
        <taxon>Bacteria</taxon>
        <taxon>Fusobacteriati</taxon>
        <taxon>Fusobacteriota</taxon>
        <taxon>Fusobacteriia</taxon>
        <taxon>Fusobacteriales</taxon>
        <taxon>Leptotrichiaceae</taxon>
        <taxon>Leptotrichia</taxon>
    </lineage>
</organism>
<dbReference type="OrthoDB" id="1809393at2"/>
<evidence type="ECO:0000313" key="2">
    <source>
        <dbReference type="EMBL" id="KXB67983.1"/>
    </source>
</evidence>
<sequence length="79" mass="9663">MREIKFRAWLKEEKKMVNVETIDFTDKSIQYLEKNEFINAYLLRRMIFDDIELMQYTGLKDKNGKEIYEGDILFLEMKT</sequence>
<proteinExistence type="predicted"/>
<dbReference type="NCBIfam" id="TIGR01671">
    <property type="entry name" value="phage_TIGR01671"/>
    <property type="match status" value="1"/>
</dbReference>
<evidence type="ECO:0000259" key="1">
    <source>
        <dbReference type="Pfam" id="PF09643"/>
    </source>
</evidence>
<dbReference type="SUPFAM" id="SSF159006">
    <property type="entry name" value="YopX-like"/>
    <property type="match status" value="1"/>
</dbReference>
<dbReference type="Pfam" id="PF09643">
    <property type="entry name" value="YopX"/>
    <property type="match status" value="1"/>
</dbReference>
<dbReference type="Proteomes" id="UP000070483">
    <property type="component" value="Unassembled WGS sequence"/>
</dbReference>
<dbReference type="RefSeq" id="WP_060917685.1">
    <property type="nucleotide sequence ID" value="NZ_KQ960046.1"/>
</dbReference>
<gene>
    <name evidence="2" type="ORF">HMPREF3180_00847</name>
</gene>
<dbReference type="Gene3D" id="2.30.30.290">
    <property type="entry name" value="YopX-like domains"/>
    <property type="match status" value="1"/>
</dbReference>
<dbReference type="InterPro" id="IPR023385">
    <property type="entry name" value="YopX-like_C"/>
</dbReference>
<dbReference type="STRING" id="157687.HMPREF3180_00847"/>
<feature type="domain" description="YopX protein" evidence="1">
    <location>
        <begin position="5"/>
        <end position="74"/>
    </location>
</feature>
<evidence type="ECO:0000313" key="3">
    <source>
        <dbReference type="Proteomes" id="UP000070483"/>
    </source>
</evidence>
<name>A0A134AJS4_9FUSO</name>
<dbReference type="EMBL" id="LSDD01000056">
    <property type="protein sequence ID" value="KXB67983.1"/>
    <property type="molecule type" value="Genomic_DNA"/>
</dbReference>
<dbReference type="InterPro" id="IPR010024">
    <property type="entry name" value="CHP16711"/>
</dbReference>
<comment type="caution">
    <text evidence="2">The sequence shown here is derived from an EMBL/GenBank/DDBJ whole genome shotgun (WGS) entry which is preliminary data.</text>
</comment>